<sequence length="101" mass="11476">MDFNDYQSKTEETAVYPEDEAIHYLALGLNGEAGEVAERVKKSIRDGNDLDLEKELGDVLWYLARLADELGFDLDDVAETNLDKLFDRKERGKIHGDGDNR</sequence>
<evidence type="ECO:0000313" key="2">
    <source>
        <dbReference type="EMBL" id="WEL19255.1"/>
    </source>
</evidence>
<dbReference type="SUPFAM" id="SSF101386">
    <property type="entry name" value="all-alpha NTP pyrophosphatases"/>
    <property type="match status" value="1"/>
</dbReference>
<name>A0ABY8CFJ6_9ARCH</name>
<dbReference type="GeneID" id="98290268"/>
<organism evidence="2 3">
    <name type="scientific">Candidatus Nanohalococcus occultus</name>
    <dbReference type="NCBI Taxonomy" id="2978047"/>
    <lineage>
        <taxon>Archaea</taxon>
        <taxon>Candidatus Nanohalarchaeota</taxon>
        <taxon>Candidatus Nanohalarchaeota incertae sedis</taxon>
        <taxon>Candidatus Nanohalococcus</taxon>
    </lineage>
</organism>
<dbReference type="PIRSF" id="PIRSF006639">
    <property type="entry name" value="UCP006639_pph"/>
    <property type="match status" value="1"/>
</dbReference>
<feature type="domain" description="NTP pyrophosphohydrolase MazG-like" evidence="1">
    <location>
        <begin position="25"/>
        <end position="90"/>
    </location>
</feature>
<dbReference type="Gene3D" id="1.10.287.1080">
    <property type="entry name" value="MazG-like"/>
    <property type="match status" value="1"/>
</dbReference>
<evidence type="ECO:0000313" key="3">
    <source>
        <dbReference type="Proteomes" id="UP001218034"/>
    </source>
</evidence>
<dbReference type="InterPro" id="IPR004518">
    <property type="entry name" value="MazG-like_dom"/>
</dbReference>
<dbReference type="Proteomes" id="UP001218034">
    <property type="component" value="Chromosome"/>
</dbReference>
<proteinExistence type="predicted"/>
<reference evidence="2 3" key="1">
    <citation type="submission" date="2022-09" db="EMBL/GenBank/DDBJ databases">
        <title>Xylan utilization by haloarchaea-nanohaloarchaea associations.</title>
        <authorList>
            <person name="Yakimov M."/>
        </authorList>
    </citation>
    <scope>NUCLEOTIDE SEQUENCE [LARGE SCALE GENOMIC DNA]</scope>
    <source>
        <strain evidence="2 3">SVXNc</strain>
    </source>
</reference>
<gene>
    <name evidence="2" type="ORF">SVXNc_0226</name>
</gene>
<keyword evidence="3" id="KW-1185">Reference proteome</keyword>
<dbReference type="RefSeq" id="WP_347722126.1">
    <property type="nucleotide sequence ID" value="NZ_CP104395.1"/>
</dbReference>
<dbReference type="CDD" id="cd11541">
    <property type="entry name" value="NTP-PPase_u4"/>
    <property type="match status" value="1"/>
</dbReference>
<dbReference type="InterPro" id="IPR011379">
    <property type="entry name" value="MazG-related_GP37"/>
</dbReference>
<accession>A0ABY8CFJ6</accession>
<dbReference type="Pfam" id="PF03819">
    <property type="entry name" value="MazG"/>
    <property type="match status" value="1"/>
</dbReference>
<evidence type="ECO:0000259" key="1">
    <source>
        <dbReference type="Pfam" id="PF03819"/>
    </source>
</evidence>
<protein>
    <recommendedName>
        <fullName evidence="1">NTP pyrophosphohydrolase MazG-like domain-containing protein</fullName>
    </recommendedName>
</protein>
<dbReference type="EMBL" id="CP104395">
    <property type="protein sequence ID" value="WEL19255.1"/>
    <property type="molecule type" value="Genomic_DNA"/>
</dbReference>